<gene>
    <name evidence="2" type="ORF">LCGC14_2145190</name>
</gene>
<accession>A0A0F9GTJ7</accession>
<organism evidence="2">
    <name type="scientific">marine sediment metagenome</name>
    <dbReference type="NCBI Taxonomy" id="412755"/>
    <lineage>
        <taxon>unclassified sequences</taxon>
        <taxon>metagenomes</taxon>
        <taxon>ecological metagenomes</taxon>
    </lineage>
</organism>
<dbReference type="EMBL" id="LAZR01027210">
    <property type="protein sequence ID" value="KKL66417.1"/>
    <property type="molecule type" value="Genomic_DNA"/>
</dbReference>
<reference evidence="2" key="1">
    <citation type="journal article" date="2015" name="Nature">
        <title>Complex archaea that bridge the gap between prokaryotes and eukaryotes.</title>
        <authorList>
            <person name="Spang A."/>
            <person name="Saw J.H."/>
            <person name="Jorgensen S.L."/>
            <person name="Zaremba-Niedzwiedzka K."/>
            <person name="Martijn J."/>
            <person name="Lind A.E."/>
            <person name="van Eijk R."/>
            <person name="Schleper C."/>
            <person name="Guy L."/>
            <person name="Ettema T.J."/>
        </authorList>
    </citation>
    <scope>NUCLEOTIDE SEQUENCE</scope>
</reference>
<evidence type="ECO:0000259" key="1">
    <source>
        <dbReference type="Pfam" id="PF12770"/>
    </source>
</evidence>
<dbReference type="AlphaFoldDB" id="A0A0F9GTJ7"/>
<comment type="caution">
    <text evidence="2">The sequence shown here is derived from an EMBL/GenBank/DDBJ whole genome shotgun (WGS) entry which is preliminary data.</text>
</comment>
<evidence type="ECO:0000313" key="2">
    <source>
        <dbReference type="EMBL" id="KKL66417.1"/>
    </source>
</evidence>
<dbReference type="PANTHER" id="PTHR10098:SF108">
    <property type="entry name" value="TETRATRICOPEPTIDE REPEAT PROTEIN 28"/>
    <property type="match status" value="1"/>
</dbReference>
<feature type="domain" description="CHAT" evidence="1">
    <location>
        <begin position="12"/>
        <end position="325"/>
    </location>
</feature>
<dbReference type="Pfam" id="PF12770">
    <property type="entry name" value="CHAT"/>
    <property type="match status" value="1"/>
</dbReference>
<name>A0A0F9GTJ7_9ZZZZ</name>
<proteinExistence type="predicted"/>
<protein>
    <recommendedName>
        <fullName evidence="1">CHAT domain-containing protein</fullName>
    </recommendedName>
</protein>
<sequence>MCKPEKLGTFRLTDNFLKPFADILNEKENLIIIPFGSSHILPFHVLKWKNKHLIETHTISYLPSASALQFLRHKDDVIQHKRILAIGNPKNMVYYPSFSAQPENMVPLPAAQIEASFVTSLYPKSKGLLYDNATKENILKYIEEYPLVHFATHGHLSQESPLLSSILLANGESLNVYELMSLQLNTELVVLSACKTGLGETTRGDDVLGLTRGLLGAGARNVVVSLWQVNDIPTSLLMGQFYNQLHSGKTPAAALQIAQNYILGLGMVEKKIDIHLLLTELKKLGADKKILDAVGKSRDANYIKYRGKLKNYAHPFFWAPFILIG</sequence>
<dbReference type="InterPro" id="IPR024983">
    <property type="entry name" value="CHAT_dom"/>
</dbReference>
<dbReference type="PANTHER" id="PTHR10098">
    <property type="entry name" value="RAPSYN-RELATED"/>
    <property type="match status" value="1"/>
</dbReference>